<dbReference type="OrthoDB" id="9798905at2"/>
<dbReference type="PIRSF" id="PIRSF004649">
    <property type="entry name" value="MlaC"/>
    <property type="match status" value="1"/>
</dbReference>
<feature type="signal peptide" evidence="1">
    <location>
        <begin position="1"/>
        <end position="24"/>
    </location>
</feature>
<dbReference type="RefSeq" id="WP_088812689.1">
    <property type="nucleotide sequence ID" value="NZ_FYEX01000001.1"/>
</dbReference>
<name>A0A212TBA5_9BURK</name>
<evidence type="ECO:0000313" key="3">
    <source>
        <dbReference type="Proteomes" id="UP000197215"/>
    </source>
</evidence>
<proteinExistence type="predicted"/>
<feature type="chain" id="PRO_5012578100" evidence="1">
    <location>
        <begin position="25"/>
        <end position="207"/>
    </location>
</feature>
<dbReference type="Gene3D" id="3.10.450.50">
    <property type="match status" value="1"/>
</dbReference>
<dbReference type="PANTHER" id="PTHR36573">
    <property type="entry name" value="INTERMEMBRANE PHOSPHOLIPID TRANSPORT SYSTEM BINDING PROTEIN MLAC"/>
    <property type="match status" value="1"/>
</dbReference>
<sequence>MRVSLFKVFFAFLGLFIWSSSGIAQNTNTPDGLVKFVVEDVMTVIKNDKAIQSGDLRKINALVDQKILPYSDFQKTTQLSMGRNWSKASPQQQAQITQEFKTLLIRIYGGALAQIKDQKVQYKPFRAAADDTDVIVKTVVIGKGDPIQLDYRLEKTANGWKVYDINILGAWLVESYRNQFNDQVSKGGIDGLIQFLQQRNNALSAAK</sequence>
<evidence type="ECO:0000256" key="1">
    <source>
        <dbReference type="SAM" id="SignalP"/>
    </source>
</evidence>
<accession>A0A212TBA5</accession>
<organism evidence="2 3">
    <name type="scientific">Polynucleobacter victoriensis</name>
    <dbReference type="NCBI Taxonomy" id="2049319"/>
    <lineage>
        <taxon>Bacteria</taxon>
        <taxon>Pseudomonadati</taxon>
        <taxon>Pseudomonadota</taxon>
        <taxon>Betaproteobacteria</taxon>
        <taxon>Burkholderiales</taxon>
        <taxon>Burkholderiaceae</taxon>
        <taxon>Polynucleobacter</taxon>
    </lineage>
</organism>
<gene>
    <name evidence="2" type="ORF">SAMN06295916_0819</name>
</gene>
<dbReference type="InterPro" id="IPR008869">
    <property type="entry name" value="MlaC/ttg2D"/>
</dbReference>
<protein>
    <submittedName>
        <fullName evidence="2">Phospholipid transport system substrate-binding protein</fullName>
    </submittedName>
</protein>
<reference evidence="3" key="1">
    <citation type="submission" date="2017-06" db="EMBL/GenBank/DDBJ databases">
        <authorList>
            <person name="Varghese N."/>
            <person name="Submissions S."/>
        </authorList>
    </citation>
    <scope>NUCLEOTIDE SEQUENCE [LARGE SCALE GENOMIC DNA]</scope>
    <source>
        <strain evidence="3">MWH-VicM1</strain>
    </source>
</reference>
<dbReference type="Proteomes" id="UP000197215">
    <property type="component" value="Unassembled WGS sequence"/>
</dbReference>
<dbReference type="EMBL" id="FYEX01000001">
    <property type="protein sequence ID" value="SNC63140.1"/>
    <property type="molecule type" value="Genomic_DNA"/>
</dbReference>
<dbReference type="PANTHER" id="PTHR36573:SF1">
    <property type="entry name" value="INTERMEMBRANE PHOSPHOLIPID TRANSPORT SYSTEM BINDING PROTEIN MLAC"/>
    <property type="match status" value="1"/>
</dbReference>
<dbReference type="Gene3D" id="1.10.10.640">
    <property type="entry name" value="phospholipid-binding protein"/>
    <property type="match status" value="1"/>
</dbReference>
<dbReference type="AlphaFoldDB" id="A0A212TBA5"/>
<keyword evidence="3" id="KW-1185">Reference proteome</keyword>
<keyword evidence="1" id="KW-0732">Signal</keyword>
<evidence type="ECO:0000313" key="2">
    <source>
        <dbReference type="EMBL" id="SNC63140.1"/>
    </source>
</evidence>
<dbReference type="Pfam" id="PF05494">
    <property type="entry name" value="MlaC"/>
    <property type="match status" value="1"/>
</dbReference>